<accession>A0ABS8VFI2</accession>
<evidence type="ECO:0000313" key="1">
    <source>
        <dbReference type="EMBL" id="MCD9645469.1"/>
    </source>
</evidence>
<sequence length="69" mass="7812">ESWKVACARPGRYDSWYNSSWQTTDLGRESLVGSGVSGLEGTVHGTTHCGEQRVMACTHRKGKRNWKKW</sequence>
<evidence type="ECO:0000313" key="2">
    <source>
        <dbReference type="Proteomes" id="UP000823775"/>
    </source>
</evidence>
<dbReference type="Proteomes" id="UP000823775">
    <property type="component" value="Unassembled WGS sequence"/>
</dbReference>
<proteinExistence type="predicted"/>
<reference evidence="1 2" key="1">
    <citation type="journal article" date="2021" name="BMC Genomics">
        <title>Datura genome reveals duplications of psychoactive alkaloid biosynthetic genes and high mutation rate following tissue culture.</title>
        <authorList>
            <person name="Rajewski A."/>
            <person name="Carter-House D."/>
            <person name="Stajich J."/>
            <person name="Litt A."/>
        </authorList>
    </citation>
    <scope>NUCLEOTIDE SEQUENCE [LARGE SCALE GENOMIC DNA]</scope>
    <source>
        <strain evidence="1">AR-01</strain>
    </source>
</reference>
<protein>
    <submittedName>
        <fullName evidence="1">Uncharacterized protein</fullName>
    </submittedName>
</protein>
<organism evidence="1 2">
    <name type="scientific">Datura stramonium</name>
    <name type="common">Jimsonweed</name>
    <name type="synonym">Common thornapple</name>
    <dbReference type="NCBI Taxonomy" id="4076"/>
    <lineage>
        <taxon>Eukaryota</taxon>
        <taxon>Viridiplantae</taxon>
        <taxon>Streptophyta</taxon>
        <taxon>Embryophyta</taxon>
        <taxon>Tracheophyta</taxon>
        <taxon>Spermatophyta</taxon>
        <taxon>Magnoliopsida</taxon>
        <taxon>eudicotyledons</taxon>
        <taxon>Gunneridae</taxon>
        <taxon>Pentapetalae</taxon>
        <taxon>asterids</taxon>
        <taxon>lamiids</taxon>
        <taxon>Solanales</taxon>
        <taxon>Solanaceae</taxon>
        <taxon>Solanoideae</taxon>
        <taxon>Datureae</taxon>
        <taxon>Datura</taxon>
    </lineage>
</organism>
<gene>
    <name evidence="1" type="ORF">HAX54_034430</name>
</gene>
<comment type="caution">
    <text evidence="1">The sequence shown here is derived from an EMBL/GenBank/DDBJ whole genome shotgun (WGS) entry which is preliminary data.</text>
</comment>
<feature type="non-terminal residue" evidence="1">
    <location>
        <position position="1"/>
    </location>
</feature>
<keyword evidence="2" id="KW-1185">Reference proteome</keyword>
<dbReference type="EMBL" id="JACEIK010004444">
    <property type="protein sequence ID" value="MCD9645469.1"/>
    <property type="molecule type" value="Genomic_DNA"/>
</dbReference>
<name>A0ABS8VFI2_DATST</name>